<protein>
    <recommendedName>
        <fullName evidence="3">3-methyladenine DNA glycosylase</fullName>
    </recommendedName>
</protein>
<gene>
    <name evidence="1" type="ORF">GCM10023213_02730</name>
</gene>
<dbReference type="Proteomes" id="UP001499852">
    <property type="component" value="Unassembled WGS sequence"/>
</dbReference>
<name>A0ABP9NSJ3_9BACT</name>
<dbReference type="EMBL" id="BAABIA010000001">
    <property type="protein sequence ID" value="GAA5133264.1"/>
    <property type="molecule type" value="Genomic_DNA"/>
</dbReference>
<accession>A0ABP9NSJ3</accession>
<comment type="caution">
    <text evidence="1">The sequence shown here is derived from an EMBL/GenBank/DDBJ whole genome shotgun (WGS) entry which is preliminary data.</text>
</comment>
<keyword evidence="2" id="KW-1185">Reference proteome</keyword>
<evidence type="ECO:0000313" key="2">
    <source>
        <dbReference type="Proteomes" id="UP001499852"/>
    </source>
</evidence>
<proteinExistence type="predicted"/>
<evidence type="ECO:0000313" key="1">
    <source>
        <dbReference type="EMBL" id="GAA5133264.1"/>
    </source>
</evidence>
<dbReference type="RefSeq" id="WP_345734574.1">
    <property type="nucleotide sequence ID" value="NZ_BAABIA010000001.1"/>
</dbReference>
<reference evidence="2" key="1">
    <citation type="journal article" date="2019" name="Int. J. Syst. Evol. Microbiol.">
        <title>The Global Catalogue of Microorganisms (GCM) 10K type strain sequencing project: providing services to taxonomists for standard genome sequencing and annotation.</title>
        <authorList>
            <consortium name="The Broad Institute Genomics Platform"/>
            <consortium name="The Broad Institute Genome Sequencing Center for Infectious Disease"/>
            <person name="Wu L."/>
            <person name="Ma J."/>
        </authorList>
    </citation>
    <scope>NUCLEOTIDE SEQUENCE [LARGE SCALE GENOMIC DNA]</scope>
    <source>
        <strain evidence="2">JCM 18053</strain>
    </source>
</reference>
<sequence>MTSAVSSITWARADWRARRDAHLAQVAAPADAFVERRSRQEKHPVHDFLFTYYNFSPAKLKQWLPPLGIRLEVTEEDLLSMPWLASDKMTREGNCVELNESKLGAHTRDLARWVATLCANVLERAPRFRCFGLHEWAMVYRQTREEIRHQGYELRLAPDDMATFIESQSIGCSHYDAFRFFTPAAKPMNVLQPILETRLEMEQGACLHANMDLYKWATKLWPWVGADLVAEVFTLACEGRDLDMRASPYDLRHLGYEPVCIETPAGRQRYEQEQRELAAKAVPLREKLRQAAEKMAASQSSSGLGLR</sequence>
<organism evidence="1 2">
    <name type="scientific">Prosthecobacter algae</name>
    <dbReference type="NCBI Taxonomy" id="1144682"/>
    <lineage>
        <taxon>Bacteria</taxon>
        <taxon>Pseudomonadati</taxon>
        <taxon>Verrucomicrobiota</taxon>
        <taxon>Verrucomicrobiia</taxon>
        <taxon>Verrucomicrobiales</taxon>
        <taxon>Verrucomicrobiaceae</taxon>
        <taxon>Prosthecobacter</taxon>
    </lineage>
</organism>
<evidence type="ECO:0008006" key="3">
    <source>
        <dbReference type="Google" id="ProtNLM"/>
    </source>
</evidence>